<feature type="region of interest" description="Disordered" evidence="1">
    <location>
        <begin position="451"/>
        <end position="470"/>
    </location>
</feature>
<keyword evidence="2" id="KW-1133">Transmembrane helix</keyword>
<comment type="caution">
    <text evidence="3">The sequence shown here is derived from an EMBL/GenBank/DDBJ whole genome shotgun (WGS) entry which is preliminary data.</text>
</comment>
<gene>
    <name evidence="3" type="ORF">N7449_012046</name>
</gene>
<reference evidence="3" key="1">
    <citation type="submission" date="2022-11" db="EMBL/GenBank/DDBJ databases">
        <authorList>
            <person name="Petersen C."/>
        </authorList>
    </citation>
    <scope>NUCLEOTIDE SEQUENCE</scope>
    <source>
        <strain evidence="3">IBT 20477</strain>
    </source>
</reference>
<sequence>MCNSKAKSLVTYHYRHGTSGSATVALSSTPRLSSFLILYSLQLLLLFILPSSCAIALFLSLLSAALLPRASSPHSGQLTDVDSMTMNPYISWAILLVVAGGLGWYYTNGTTPKANVIRAAVEKTEATVAPKKSKRKSKPAPEPVAAKKSEVQTVVSPPTTEDEKPDEEIDRKEMARRMAGLKTNAPAQPAPAKPAPTKSQKKNKKKAAQLETSDTRASSTTGAEADDDLSPAASPAVNATVSSAGYVSDMLEAPAPGASVLRVTGNVENQPKKQKVQTFKEVETKKQRQQRLKNEARKQQVQEAEMERKKLLEKQLHTARESERREAARSTAPAANAWQTKENTAPVKTNVVNGGSRPAPASHGLLDTFESPAAPTPTKWAQNLPSEEEQIRLLGAANGDDEWTTVSKKQPKKKGGKSDESVSETSASENQSTPVAPAPIEPRVTVTPTYLPDILRSRGKGHPLDSDWAA</sequence>
<organism evidence="3 4">
    <name type="scientific">Penicillium cf. viridicatum</name>
    <dbReference type="NCBI Taxonomy" id="2972119"/>
    <lineage>
        <taxon>Eukaryota</taxon>
        <taxon>Fungi</taxon>
        <taxon>Dikarya</taxon>
        <taxon>Ascomycota</taxon>
        <taxon>Pezizomycotina</taxon>
        <taxon>Eurotiomycetes</taxon>
        <taxon>Eurotiomycetidae</taxon>
        <taxon>Eurotiales</taxon>
        <taxon>Aspergillaceae</taxon>
        <taxon>Penicillium</taxon>
    </lineage>
</organism>
<dbReference type="OrthoDB" id="4207724at2759"/>
<feature type="compositionally biased region" description="Polar residues" evidence="1">
    <location>
        <begin position="423"/>
        <end position="434"/>
    </location>
</feature>
<feature type="region of interest" description="Disordered" evidence="1">
    <location>
        <begin position="125"/>
        <end position="169"/>
    </location>
</feature>
<feature type="compositionally biased region" description="Basic and acidic residues" evidence="1">
    <location>
        <begin position="278"/>
        <end position="328"/>
    </location>
</feature>
<feature type="compositionally biased region" description="Polar residues" evidence="1">
    <location>
        <begin position="210"/>
        <end position="222"/>
    </location>
</feature>
<proteinExistence type="predicted"/>
<reference evidence="3" key="2">
    <citation type="journal article" date="2023" name="IMA Fungus">
        <title>Comparative genomic study of the Penicillium genus elucidates a diverse pangenome and 15 lateral gene transfer events.</title>
        <authorList>
            <person name="Petersen C."/>
            <person name="Sorensen T."/>
            <person name="Nielsen M.R."/>
            <person name="Sondergaard T.E."/>
            <person name="Sorensen J.L."/>
            <person name="Fitzpatrick D.A."/>
            <person name="Frisvad J.C."/>
            <person name="Nielsen K.L."/>
        </authorList>
    </citation>
    <scope>NUCLEOTIDE SEQUENCE</scope>
    <source>
        <strain evidence="3">IBT 20477</strain>
    </source>
</reference>
<feature type="region of interest" description="Disordered" evidence="1">
    <location>
        <begin position="181"/>
        <end position="236"/>
    </location>
</feature>
<accession>A0A9W9LYJ2</accession>
<evidence type="ECO:0000256" key="2">
    <source>
        <dbReference type="SAM" id="Phobius"/>
    </source>
</evidence>
<evidence type="ECO:0000313" key="3">
    <source>
        <dbReference type="EMBL" id="KAJ5181899.1"/>
    </source>
</evidence>
<name>A0A9W9LYJ2_9EURO</name>
<feature type="transmembrane region" description="Helical" evidence="2">
    <location>
        <begin position="88"/>
        <end position="106"/>
    </location>
</feature>
<keyword evidence="2" id="KW-0472">Membrane</keyword>
<feature type="compositionally biased region" description="Polar residues" evidence="1">
    <location>
        <begin position="338"/>
        <end position="353"/>
    </location>
</feature>
<dbReference type="Proteomes" id="UP001150942">
    <property type="component" value="Unassembled WGS sequence"/>
</dbReference>
<dbReference type="AlphaFoldDB" id="A0A9W9LYJ2"/>
<protein>
    <submittedName>
        <fullName evidence="3">Uncharacterized protein</fullName>
    </submittedName>
</protein>
<feature type="region of interest" description="Disordered" evidence="1">
    <location>
        <begin position="262"/>
        <end position="445"/>
    </location>
</feature>
<feature type="transmembrane region" description="Helical" evidence="2">
    <location>
        <begin position="36"/>
        <end position="67"/>
    </location>
</feature>
<evidence type="ECO:0000256" key="1">
    <source>
        <dbReference type="SAM" id="MobiDB-lite"/>
    </source>
</evidence>
<evidence type="ECO:0000313" key="4">
    <source>
        <dbReference type="Proteomes" id="UP001150942"/>
    </source>
</evidence>
<dbReference type="EMBL" id="JAPQKQ010000009">
    <property type="protein sequence ID" value="KAJ5181899.1"/>
    <property type="molecule type" value="Genomic_DNA"/>
</dbReference>
<keyword evidence="4" id="KW-1185">Reference proteome</keyword>
<keyword evidence="2" id="KW-0812">Transmembrane</keyword>